<proteinExistence type="inferred from homology"/>
<evidence type="ECO:0000256" key="6">
    <source>
        <dbReference type="ARBA" id="ARBA00023065"/>
    </source>
</evidence>
<comment type="subcellular location">
    <subcellularLocation>
        <location evidence="1">Membrane</location>
        <topology evidence="1">Multi-pass membrane protein</topology>
    </subcellularLocation>
</comment>
<dbReference type="RefSeq" id="WP_311423926.1">
    <property type="nucleotide sequence ID" value="NZ_JAVREH010000022.1"/>
</dbReference>
<keyword evidence="3" id="KW-0813">Transport</keyword>
<evidence type="ECO:0000259" key="11">
    <source>
        <dbReference type="Pfam" id="PF16916"/>
    </source>
</evidence>
<dbReference type="Pfam" id="PF01545">
    <property type="entry name" value="Cation_efflux"/>
    <property type="match status" value="1"/>
</dbReference>
<dbReference type="Gene3D" id="1.20.1510.10">
    <property type="entry name" value="Cation efflux protein transmembrane domain"/>
    <property type="match status" value="1"/>
</dbReference>
<evidence type="ECO:0000313" key="13">
    <source>
        <dbReference type="Proteomes" id="UP001183176"/>
    </source>
</evidence>
<dbReference type="InterPro" id="IPR027469">
    <property type="entry name" value="Cation_efflux_TMD_sf"/>
</dbReference>
<dbReference type="InterPro" id="IPR058533">
    <property type="entry name" value="Cation_efflux_TM"/>
</dbReference>
<keyword evidence="13" id="KW-1185">Reference proteome</keyword>
<feature type="domain" description="Cation efflux protein cytoplasmic" evidence="11">
    <location>
        <begin position="249"/>
        <end position="314"/>
    </location>
</feature>
<evidence type="ECO:0000256" key="3">
    <source>
        <dbReference type="ARBA" id="ARBA00022448"/>
    </source>
</evidence>
<dbReference type="Proteomes" id="UP001183176">
    <property type="component" value="Unassembled WGS sequence"/>
</dbReference>
<feature type="transmembrane region" description="Helical" evidence="9">
    <location>
        <begin position="116"/>
        <end position="135"/>
    </location>
</feature>
<feature type="transmembrane region" description="Helical" evidence="9">
    <location>
        <begin position="212"/>
        <end position="229"/>
    </location>
</feature>
<evidence type="ECO:0000256" key="5">
    <source>
        <dbReference type="ARBA" id="ARBA00022989"/>
    </source>
</evidence>
<dbReference type="InterPro" id="IPR027470">
    <property type="entry name" value="Cation_efflux_CTD"/>
</dbReference>
<protein>
    <submittedName>
        <fullName evidence="12">Cation diffusion facilitator family transporter</fullName>
    </submittedName>
</protein>
<evidence type="ECO:0000256" key="8">
    <source>
        <dbReference type="SAM" id="MobiDB-lite"/>
    </source>
</evidence>
<dbReference type="Pfam" id="PF16916">
    <property type="entry name" value="ZT_dimer"/>
    <property type="match status" value="1"/>
</dbReference>
<feature type="domain" description="Cation efflux protein transmembrane" evidence="10">
    <location>
        <begin position="46"/>
        <end position="235"/>
    </location>
</feature>
<sequence>MTQRHPDSEHSNHNPSEHSRGNRAHGGDGHAHGPAAVTAQTDRRWLFASLAVILAFMSGEVTVGLASGSLALLTDAGHMLTDAAALAVAIAASKLAQRPARGAYTYGFTRIDALSAQANGITLLLLACWFTIAAVRRLVHPPDVDGTAVLVVALIGVAVNGLAVLLASKANPNSLNVRGAVAHLVNDLWAFLATAVAGLVVVLTGWAGADAVAALVVAALMAHAGVDLVRAAGRVFLEAAPTGSDPALIGKAMAQVDGVTEVHDLHVWDLGAGEAALSAHVVVAESFDCHQVALGVRLVLADSYRIGHATLQADHRHPDRALVADDCAGVGHGPGYVGELGTV</sequence>
<dbReference type="NCBIfam" id="TIGR01297">
    <property type="entry name" value="CDF"/>
    <property type="match status" value="1"/>
</dbReference>
<feature type="transmembrane region" description="Helical" evidence="9">
    <location>
        <begin position="147"/>
        <end position="167"/>
    </location>
</feature>
<keyword evidence="4 9" id="KW-0812">Transmembrane</keyword>
<feature type="region of interest" description="Disordered" evidence="8">
    <location>
        <begin position="1"/>
        <end position="35"/>
    </location>
</feature>
<dbReference type="InterPro" id="IPR050681">
    <property type="entry name" value="CDF/SLC30A"/>
</dbReference>
<dbReference type="SUPFAM" id="SSF160240">
    <property type="entry name" value="Cation efflux protein cytoplasmic domain-like"/>
    <property type="match status" value="1"/>
</dbReference>
<dbReference type="PANTHER" id="PTHR11562">
    <property type="entry name" value="CATION EFFLUX PROTEIN/ ZINC TRANSPORTER"/>
    <property type="match status" value="1"/>
</dbReference>
<evidence type="ECO:0000256" key="2">
    <source>
        <dbReference type="ARBA" id="ARBA00008873"/>
    </source>
</evidence>
<feature type="transmembrane region" description="Helical" evidence="9">
    <location>
        <begin position="45"/>
        <end position="73"/>
    </location>
</feature>
<dbReference type="InterPro" id="IPR002524">
    <property type="entry name" value="Cation_efflux"/>
</dbReference>
<evidence type="ECO:0000256" key="7">
    <source>
        <dbReference type="ARBA" id="ARBA00023136"/>
    </source>
</evidence>
<comment type="similarity">
    <text evidence="2">Belongs to the cation diffusion facilitator (CDF) transporter (TC 2.A.4) family. SLC30A subfamily.</text>
</comment>
<feature type="compositionally biased region" description="Basic and acidic residues" evidence="8">
    <location>
        <begin position="1"/>
        <end position="31"/>
    </location>
</feature>
<evidence type="ECO:0000256" key="4">
    <source>
        <dbReference type="ARBA" id="ARBA00022692"/>
    </source>
</evidence>
<keyword evidence="5 9" id="KW-1133">Transmembrane helix</keyword>
<evidence type="ECO:0000256" key="1">
    <source>
        <dbReference type="ARBA" id="ARBA00004141"/>
    </source>
</evidence>
<feature type="transmembrane region" description="Helical" evidence="9">
    <location>
        <begin position="188"/>
        <end position="206"/>
    </location>
</feature>
<feature type="transmembrane region" description="Helical" evidence="9">
    <location>
        <begin position="79"/>
        <end position="96"/>
    </location>
</feature>
<gene>
    <name evidence="12" type="ORF">RM423_15395</name>
</gene>
<organism evidence="12 13">
    <name type="scientific">Jatrophihabitans lederbergiae</name>
    <dbReference type="NCBI Taxonomy" id="3075547"/>
    <lineage>
        <taxon>Bacteria</taxon>
        <taxon>Bacillati</taxon>
        <taxon>Actinomycetota</taxon>
        <taxon>Actinomycetes</taxon>
        <taxon>Jatrophihabitantales</taxon>
        <taxon>Jatrophihabitantaceae</taxon>
        <taxon>Jatrophihabitans</taxon>
    </lineage>
</organism>
<keyword evidence="6" id="KW-0406">Ion transport</keyword>
<evidence type="ECO:0000259" key="10">
    <source>
        <dbReference type="Pfam" id="PF01545"/>
    </source>
</evidence>
<reference evidence="13" key="1">
    <citation type="submission" date="2023-07" db="EMBL/GenBank/DDBJ databases">
        <title>30 novel species of actinomycetes from the DSMZ collection.</title>
        <authorList>
            <person name="Nouioui I."/>
        </authorList>
    </citation>
    <scope>NUCLEOTIDE SEQUENCE [LARGE SCALE GENOMIC DNA]</scope>
    <source>
        <strain evidence="13">DSM 44399</strain>
    </source>
</reference>
<name>A0ABU2JCS0_9ACTN</name>
<comment type="caution">
    <text evidence="12">The sequence shown here is derived from an EMBL/GenBank/DDBJ whole genome shotgun (WGS) entry which is preliminary data.</text>
</comment>
<evidence type="ECO:0000313" key="12">
    <source>
        <dbReference type="EMBL" id="MDT0262781.1"/>
    </source>
</evidence>
<accession>A0ABU2JCS0</accession>
<dbReference type="PANTHER" id="PTHR11562:SF17">
    <property type="entry name" value="RE54080P-RELATED"/>
    <property type="match status" value="1"/>
</dbReference>
<dbReference type="SUPFAM" id="SSF161111">
    <property type="entry name" value="Cation efflux protein transmembrane domain-like"/>
    <property type="match status" value="1"/>
</dbReference>
<dbReference type="InterPro" id="IPR036837">
    <property type="entry name" value="Cation_efflux_CTD_sf"/>
</dbReference>
<keyword evidence="7 9" id="KW-0472">Membrane</keyword>
<evidence type="ECO:0000256" key="9">
    <source>
        <dbReference type="SAM" id="Phobius"/>
    </source>
</evidence>
<dbReference type="EMBL" id="JAVREH010000022">
    <property type="protein sequence ID" value="MDT0262781.1"/>
    <property type="molecule type" value="Genomic_DNA"/>
</dbReference>